<reference evidence="1 2" key="1">
    <citation type="journal article" date="2024" name="Environ. Microbiol.">
        <title>Novel evolutionary insights on the interactions of the Holosporales (Alphaproteobacteria) with eukaryotic hosts from comparative genomics.</title>
        <authorList>
            <person name="Giovannini M."/>
            <person name="Petroni G."/>
            <person name="Castelli M."/>
        </authorList>
    </citation>
    <scope>NUCLEOTIDE SEQUENCE [LARGE SCALE GENOMIC DNA]</scope>
    <source>
        <strain evidence="1 2">US_Bl 15I1</strain>
    </source>
</reference>
<organism evidence="1 2">
    <name type="scientific">Candidatus Bealeia paramacronuclearis</name>
    <dbReference type="NCBI Taxonomy" id="1921001"/>
    <lineage>
        <taxon>Bacteria</taxon>
        <taxon>Pseudomonadati</taxon>
        <taxon>Pseudomonadota</taxon>
        <taxon>Alphaproteobacteria</taxon>
        <taxon>Holosporales</taxon>
        <taxon>Holosporaceae</taxon>
        <taxon>Candidatus Bealeia</taxon>
    </lineage>
</organism>
<dbReference type="RefSeq" id="WP_338453753.1">
    <property type="nucleotide sequence ID" value="NZ_CP133271.1"/>
</dbReference>
<accession>A0ABZ2C8U5</accession>
<evidence type="ECO:0000313" key="2">
    <source>
        <dbReference type="Proteomes" id="UP001330434"/>
    </source>
</evidence>
<gene>
    <name evidence="1" type="ORF">Bealeia1_01990</name>
</gene>
<protein>
    <submittedName>
        <fullName evidence="1">Uncharacterized protein</fullName>
    </submittedName>
</protein>
<proteinExistence type="predicted"/>
<geneLocation type="plasmid" evidence="1 2">
    <name>pBealeia1</name>
</geneLocation>
<evidence type="ECO:0000313" key="1">
    <source>
        <dbReference type="EMBL" id="WVX67771.1"/>
    </source>
</evidence>
<keyword evidence="1" id="KW-0614">Plasmid</keyword>
<sequence>MPPSYTYSNSGGFVQPSNISYQAYTLKENLALVWASSFTNNPHVATALMNLKAEKTELSLRLPSAKSASLGQNIMMFNVGAHTIRVETYDGTKLLDLTPQQATYIYLINNETEAGLWSQIPFGVGQAVVSAVAATSDDATALKIDGSPITASGTLKFQLGGLLKSLVKIAGNGLAILKDGNWLTRTLQGGNQISVTDPQGYNGNPTIALRDPLAVNTLMAGNATIQALTVKQPITGDAIPKGSLPLDTLKGTTIAGAVIDNGKGGIELAPVGNSGNKLSVLSGSSELGTGFRPFTNVWNAQENTSLSGSKLLNTTISGLQLQNQTITHAQIANKTITSLQLADKSVGVAQLENSGRMVPFAMGVFDYSGTLLNGFNFQNATKVSGTDSQYVLVFIEAAPHAHFITSVTLEIAPNTIENAVLYPIIYEKTPKTLRCNIWTRKDKGMSADQVYKFSFSVIVYLGG</sequence>
<dbReference type="Proteomes" id="UP001330434">
    <property type="component" value="Plasmid pBealeia1"/>
</dbReference>
<dbReference type="EMBL" id="CP133271">
    <property type="protein sequence ID" value="WVX67771.1"/>
    <property type="molecule type" value="Genomic_DNA"/>
</dbReference>
<name>A0ABZ2C8U5_9PROT</name>
<keyword evidence="2" id="KW-1185">Reference proteome</keyword>